<feature type="region of interest" description="Disordered" evidence="5">
    <location>
        <begin position="126"/>
        <end position="154"/>
    </location>
</feature>
<feature type="repeat" description="WD" evidence="4">
    <location>
        <begin position="984"/>
        <end position="1020"/>
    </location>
</feature>
<dbReference type="GO" id="GO:0009982">
    <property type="term" value="F:pseudouridine synthase activity"/>
    <property type="evidence" value="ECO:0007669"/>
    <property type="project" value="InterPro"/>
</dbReference>
<keyword evidence="8" id="KW-1185">Reference proteome</keyword>
<feature type="region of interest" description="Disordered" evidence="5">
    <location>
        <begin position="197"/>
        <end position="267"/>
    </location>
</feature>
<feature type="region of interest" description="Disordered" evidence="5">
    <location>
        <begin position="1027"/>
        <end position="1060"/>
    </location>
</feature>
<feature type="compositionally biased region" description="Low complexity" evidence="5">
    <location>
        <begin position="126"/>
        <end position="137"/>
    </location>
</feature>
<proteinExistence type="inferred from homology"/>
<evidence type="ECO:0000256" key="2">
    <source>
        <dbReference type="ARBA" id="ARBA00022694"/>
    </source>
</evidence>
<dbReference type="InParanoid" id="K1W7Z3"/>
<dbReference type="PROSITE" id="PS50984">
    <property type="entry name" value="TRUD"/>
    <property type="match status" value="1"/>
</dbReference>
<sequence>MSAPSEPQVEGCKRRLEEEMDERSPKRVKDGDSTDPPQFLTSFPSDAVPAVSRLGLKPTLPVMPPSLDIITDGKTDLSHRRGFIGEREVGIIGYAGDSDFTGVNGVIKQRFSRQRDLSIWTGVMASSSNDSKSLSTSGADTEVPKKEEDRGAAGEDAVVASLPADLNFEEHADWTTSTTIGLRPHFSDETIVALRRLFDEGRNPQPRQDSGWGSREKQRTEQMNEEEQAMNVGSGPQPSQGRGRGNGRGGAPNSNPFKAKDAREVVTQSARGAAHQAVRELLKGNFESTARDIGGKGQCLVLKWAASRSGGRDRKLCGTKDKRAITVQRVSLKRGSLTTQQVWRAVNGVRSGRRTEDGAVAERGERGTRIGDMEYSTHPLELGSLKGNHNVQAAVEDIDKAMKSIRDKGFINFYGMQRFGTSTVPTHVTGLLLLQGKWGEAIDSILSLREGEHPDCTRGRLAWLEDGDFNRALELMPRRSVAERSIWEHWRKGNRLEDKVGALGNSYIWNLMAAERMKLSNDKPLEGDLVYEHDAGDDDADNKETSSRDVKRLTSADLGQYTLADVILPLPGWNIEYPGGRIGQLYKDALLADGLDPLRLRRDQREYSLPGSYRRLIRKPTDVSWEHIRYTDPTLPLAQADEDRILNLNPPAADDPNGKFRALKITWSLGTASYATMALRELTREETAIWHQIGRVTAEREINKPPKLELLSPPSSQSFTAAAQRYRHTVMTDTRRPLGLTHDNPSVCGSSDAECCSPPKLFPIFLNQTTAAGDHKRPVKQRRIKSTGCDNSGRVSTKVCDEVWPRDADRHSNNRLSTRLERLVAANLETPAKTARDRPTGLHCERYVLSWASLTTDPFLETLVTRLYPDPRLPPSTLHLPSLSSPTGQDRDFDPALVVAFNRSAKLLTASDASRSGNKRLLAIGGEEGAIKIIDVDALEPHDSKWWSAHQNGIFDISWCDDDRHLSLRLHDVSGAGPRLLASLHGHTSTIKSTALLHESSSNVIVSGGRDGNINVYDLRCRGYTSTREENGPSLRRSSRTRSTTQISSTGQSSIDPVLTLRQPHNATVGKRTTADSVSWQTPPVANAQRSVARTITSLVALRAQPGILASGGSYDGIVKLWDIRCPEPTTALRFKSAPYGSLPDPTVAGGNPSRRPRSVNALCEQPSTGDLFVLCGDSKVHVLRPSWAKATSSDRSEAILPQKFVHPMLVTRSFYIRMALSPDGRRLACGSSTGGVMMWDVDRYPQNGEQTEATRLEIPHTTPEAPEVIALDWGKDMIAASSDDCATRIWQSNPVVSSQLMLKGQVREEWSGVDGSGQTVED</sequence>
<dbReference type="SUPFAM" id="SSF55120">
    <property type="entry name" value="Pseudouridine synthase"/>
    <property type="match status" value="1"/>
</dbReference>
<dbReference type="Pfam" id="PF01142">
    <property type="entry name" value="TruD"/>
    <property type="match status" value="1"/>
</dbReference>
<keyword evidence="4" id="KW-0853">WD repeat</keyword>
<dbReference type="Pfam" id="PF00400">
    <property type="entry name" value="WD40"/>
    <property type="match status" value="1"/>
</dbReference>
<evidence type="ECO:0000256" key="3">
    <source>
        <dbReference type="ARBA" id="ARBA00023235"/>
    </source>
</evidence>
<evidence type="ECO:0000313" key="8">
    <source>
        <dbReference type="Proteomes" id="UP000006757"/>
    </source>
</evidence>
<feature type="compositionally biased region" description="Basic and acidic residues" evidence="5">
    <location>
        <begin position="142"/>
        <end position="153"/>
    </location>
</feature>
<evidence type="ECO:0000256" key="1">
    <source>
        <dbReference type="ARBA" id="ARBA00007953"/>
    </source>
</evidence>
<feature type="compositionally biased region" description="Polar residues" evidence="5">
    <location>
        <begin position="35"/>
        <end position="44"/>
    </location>
</feature>
<name>K1W7Z3_TRIAC</name>
<feature type="region of interest" description="Disordered" evidence="5">
    <location>
        <begin position="1"/>
        <end position="44"/>
    </location>
</feature>
<dbReference type="InterPro" id="IPR001656">
    <property type="entry name" value="PsdUridine_synth_TruD"/>
</dbReference>
<comment type="similarity">
    <text evidence="1">Belongs to the pseudouridine synthase TruD family.</text>
</comment>
<dbReference type="Gene3D" id="2.130.10.10">
    <property type="entry name" value="YVTN repeat-like/Quinoprotein amine dehydrogenase"/>
    <property type="match status" value="2"/>
</dbReference>
<dbReference type="InterPro" id="IPR036322">
    <property type="entry name" value="WD40_repeat_dom_sf"/>
</dbReference>
<dbReference type="InterPro" id="IPR015943">
    <property type="entry name" value="WD40/YVTN_repeat-like_dom_sf"/>
</dbReference>
<dbReference type="InterPro" id="IPR020119">
    <property type="entry name" value="PsdUridine_synth_TruD_CS"/>
</dbReference>
<dbReference type="Gene3D" id="1.10.1510.30">
    <property type="match status" value="1"/>
</dbReference>
<dbReference type="EMBL" id="AMBO01000403">
    <property type="protein sequence ID" value="EKC97768.1"/>
    <property type="molecule type" value="Genomic_DNA"/>
</dbReference>
<feature type="domain" description="TRUD" evidence="6">
    <location>
        <begin position="409"/>
        <end position="619"/>
    </location>
</feature>
<dbReference type="STRING" id="1220162.K1W7Z3"/>
<dbReference type="GO" id="GO:0003723">
    <property type="term" value="F:RNA binding"/>
    <property type="evidence" value="ECO:0007669"/>
    <property type="project" value="InterPro"/>
</dbReference>
<dbReference type="PANTHER" id="PTHR13326:SF21">
    <property type="entry name" value="PSEUDOURIDYLATE SYNTHASE PUS7L"/>
    <property type="match status" value="1"/>
</dbReference>
<feature type="compositionally biased region" description="Basic and acidic residues" evidence="5">
    <location>
        <begin position="11"/>
        <end position="32"/>
    </location>
</feature>
<keyword evidence="3" id="KW-0413">Isomerase</keyword>
<dbReference type="InterPro" id="IPR020103">
    <property type="entry name" value="PsdUridine_synth_cat_dom_sf"/>
</dbReference>
<dbReference type="HOGENOM" id="CLU_268749_0_0_1"/>
<dbReference type="CDD" id="cd02576">
    <property type="entry name" value="PseudoU_synth_ScPUS7"/>
    <property type="match status" value="1"/>
</dbReference>
<dbReference type="Proteomes" id="UP000006757">
    <property type="component" value="Unassembled WGS sequence"/>
</dbReference>
<keyword evidence="2" id="KW-0819">tRNA processing</keyword>
<organism evidence="7 8">
    <name type="scientific">Trichosporon asahii var. asahii (strain CBS 8904)</name>
    <name type="common">Yeast</name>
    <dbReference type="NCBI Taxonomy" id="1220162"/>
    <lineage>
        <taxon>Eukaryota</taxon>
        <taxon>Fungi</taxon>
        <taxon>Dikarya</taxon>
        <taxon>Basidiomycota</taxon>
        <taxon>Agaricomycotina</taxon>
        <taxon>Tremellomycetes</taxon>
        <taxon>Trichosporonales</taxon>
        <taxon>Trichosporonaceae</taxon>
        <taxon>Trichosporon</taxon>
    </lineage>
</organism>
<dbReference type="GO" id="GO:0008033">
    <property type="term" value="P:tRNA processing"/>
    <property type="evidence" value="ECO:0007669"/>
    <property type="project" value="UniProtKB-KW"/>
</dbReference>
<dbReference type="InterPro" id="IPR011760">
    <property type="entry name" value="PsdUridine_synth_TruD_insert"/>
</dbReference>
<protein>
    <submittedName>
        <fullName evidence="7">Pseudouridine synthase</fullName>
    </submittedName>
</protein>
<dbReference type="PANTHER" id="PTHR13326">
    <property type="entry name" value="TRNA PSEUDOURIDINE SYNTHASE D"/>
    <property type="match status" value="1"/>
</dbReference>
<evidence type="ECO:0000313" key="7">
    <source>
        <dbReference type="EMBL" id="EKC97768.1"/>
    </source>
</evidence>
<evidence type="ECO:0000256" key="5">
    <source>
        <dbReference type="SAM" id="MobiDB-lite"/>
    </source>
</evidence>
<dbReference type="eggNOG" id="KOG2339">
    <property type="taxonomic scope" value="Eukaryota"/>
</dbReference>
<dbReference type="PROSITE" id="PS01268">
    <property type="entry name" value="UPF0024"/>
    <property type="match status" value="1"/>
</dbReference>
<dbReference type="GO" id="GO:0001522">
    <property type="term" value="P:pseudouridine synthesis"/>
    <property type="evidence" value="ECO:0007669"/>
    <property type="project" value="InterPro"/>
</dbReference>
<comment type="caution">
    <text evidence="7">The sequence shown here is derived from an EMBL/GenBank/DDBJ whole genome shotgun (WGS) entry which is preliminary data.</text>
</comment>
<dbReference type="InterPro" id="IPR001680">
    <property type="entry name" value="WD40_rpt"/>
</dbReference>
<dbReference type="OrthoDB" id="447290at2759"/>
<dbReference type="SMART" id="SM00320">
    <property type="entry name" value="WD40"/>
    <property type="match status" value="6"/>
</dbReference>
<evidence type="ECO:0000259" key="6">
    <source>
        <dbReference type="PROSITE" id="PS50984"/>
    </source>
</evidence>
<dbReference type="Gene3D" id="3.30.2350.20">
    <property type="entry name" value="TruD, catalytic domain"/>
    <property type="match status" value="1"/>
</dbReference>
<dbReference type="eggNOG" id="KOG0321">
    <property type="taxonomic scope" value="Eukaryota"/>
</dbReference>
<reference evidence="7 8" key="1">
    <citation type="journal article" date="2012" name="Eukaryot. Cell">
        <title>Genome sequence of the Trichosporon asahii environmental strain CBS 8904.</title>
        <authorList>
            <person name="Yang R.Y."/>
            <person name="Li H.T."/>
            <person name="Zhu H."/>
            <person name="Zhou G.P."/>
            <person name="Wang M."/>
            <person name="Wang L."/>
        </authorList>
    </citation>
    <scope>NUCLEOTIDE SEQUENCE [LARGE SCALE GENOMIC DNA]</scope>
    <source>
        <strain evidence="7 8">CBS 8904</strain>
    </source>
</reference>
<dbReference type="GO" id="GO:0005634">
    <property type="term" value="C:nucleus"/>
    <property type="evidence" value="ECO:0007669"/>
    <property type="project" value="TreeGrafter"/>
</dbReference>
<accession>K1W7Z3</accession>
<evidence type="ECO:0000256" key="4">
    <source>
        <dbReference type="PROSITE-ProRule" id="PRU00221"/>
    </source>
</evidence>
<feature type="compositionally biased region" description="Low complexity" evidence="5">
    <location>
        <begin position="1041"/>
        <end position="1055"/>
    </location>
</feature>
<dbReference type="PROSITE" id="PS50082">
    <property type="entry name" value="WD_REPEATS_2"/>
    <property type="match status" value="1"/>
</dbReference>
<gene>
    <name evidence="7" type="ORF">A1Q2_07967</name>
</gene>
<dbReference type="SUPFAM" id="SSF50978">
    <property type="entry name" value="WD40 repeat-like"/>
    <property type="match status" value="1"/>
</dbReference>
<dbReference type="InterPro" id="IPR042214">
    <property type="entry name" value="TruD_catalytic"/>
</dbReference>